<organism evidence="1 2">
    <name type="scientific">Pleurodeles waltl</name>
    <name type="common">Iberian ribbed newt</name>
    <dbReference type="NCBI Taxonomy" id="8319"/>
    <lineage>
        <taxon>Eukaryota</taxon>
        <taxon>Metazoa</taxon>
        <taxon>Chordata</taxon>
        <taxon>Craniata</taxon>
        <taxon>Vertebrata</taxon>
        <taxon>Euteleostomi</taxon>
        <taxon>Amphibia</taxon>
        <taxon>Batrachia</taxon>
        <taxon>Caudata</taxon>
        <taxon>Salamandroidea</taxon>
        <taxon>Salamandridae</taxon>
        <taxon>Pleurodelinae</taxon>
        <taxon>Pleurodeles</taxon>
    </lineage>
</organism>
<sequence>PTFSKILEQVMNIMLNVLEQCTILTTDNEDCEANILHHNSYLICKHLLVVSAYP</sequence>
<feature type="non-terminal residue" evidence="1">
    <location>
        <position position="1"/>
    </location>
</feature>
<dbReference type="Proteomes" id="UP001066276">
    <property type="component" value="Chromosome 7"/>
</dbReference>
<feature type="non-terminal residue" evidence="1">
    <location>
        <position position="54"/>
    </location>
</feature>
<gene>
    <name evidence="1" type="ORF">NDU88_000707</name>
</gene>
<name>A0AAV7P385_PLEWA</name>
<accession>A0AAV7P385</accession>
<reference evidence="1" key="1">
    <citation type="journal article" date="2022" name="bioRxiv">
        <title>Sequencing and chromosome-scale assembly of the giantPleurodeles waltlgenome.</title>
        <authorList>
            <person name="Brown T."/>
            <person name="Elewa A."/>
            <person name="Iarovenko S."/>
            <person name="Subramanian E."/>
            <person name="Araus A.J."/>
            <person name="Petzold A."/>
            <person name="Susuki M."/>
            <person name="Suzuki K.-i.T."/>
            <person name="Hayashi T."/>
            <person name="Toyoda A."/>
            <person name="Oliveira C."/>
            <person name="Osipova E."/>
            <person name="Leigh N.D."/>
            <person name="Simon A."/>
            <person name="Yun M.H."/>
        </authorList>
    </citation>
    <scope>NUCLEOTIDE SEQUENCE</scope>
    <source>
        <strain evidence="1">20211129_DDA</strain>
        <tissue evidence="1">Liver</tissue>
    </source>
</reference>
<evidence type="ECO:0000313" key="2">
    <source>
        <dbReference type="Proteomes" id="UP001066276"/>
    </source>
</evidence>
<keyword evidence="2" id="KW-1185">Reference proteome</keyword>
<evidence type="ECO:0000313" key="1">
    <source>
        <dbReference type="EMBL" id="KAJ1122204.1"/>
    </source>
</evidence>
<protein>
    <submittedName>
        <fullName evidence="1">Uncharacterized protein</fullName>
    </submittedName>
</protein>
<dbReference type="AlphaFoldDB" id="A0AAV7P385"/>
<dbReference type="EMBL" id="JANPWB010000011">
    <property type="protein sequence ID" value="KAJ1122204.1"/>
    <property type="molecule type" value="Genomic_DNA"/>
</dbReference>
<proteinExistence type="predicted"/>
<comment type="caution">
    <text evidence="1">The sequence shown here is derived from an EMBL/GenBank/DDBJ whole genome shotgun (WGS) entry which is preliminary data.</text>
</comment>